<dbReference type="Gene3D" id="3.30.160.60">
    <property type="entry name" value="Classic Zinc Finger"/>
    <property type="match status" value="1"/>
</dbReference>
<name>A0A194VK37_CYTMA</name>
<evidence type="ECO:0000256" key="6">
    <source>
        <dbReference type="SAM" id="MobiDB-lite"/>
    </source>
</evidence>
<keyword evidence="4" id="KW-0862">Zinc</keyword>
<evidence type="ECO:0000256" key="4">
    <source>
        <dbReference type="ARBA" id="ARBA00022833"/>
    </source>
</evidence>
<dbReference type="Proteomes" id="UP000078559">
    <property type="component" value="Unassembled WGS sequence"/>
</dbReference>
<evidence type="ECO:0000256" key="1">
    <source>
        <dbReference type="ARBA" id="ARBA00022723"/>
    </source>
</evidence>
<gene>
    <name evidence="8" type="ORF">VM1G_11152</name>
</gene>
<evidence type="ECO:0000256" key="2">
    <source>
        <dbReference type="ARBA" id="ARBA00022737"/>
    </source>
</evidence>
<keyword evidence="9" id="KW-1185">Reference proteome</keyword>
<evidence type="ECO:0000256" key="3">
    <source>
        <dbReference type="ARBA" id="ARBA00022771"/>
    </source>
</evidence>
<evidence type="ECO:0000259" key="7">
    <source>
        <dbReference type="PROSITE" id="PS50157"/>
    </source>
</evidence>
<evidence type="ECO:0000313" key="8">
    <source>
        <dbReference type="EMBL" id="KUI64362.1"/>
    </source>
</evidence>
<dbReference type="PANTHER" id="PTHR24379">
    <property type="entry name" value="KRAB AND ZINC FINGER DOMAIN-CONTAINING"/>
    <property type="match status" value="1"/>
</dbReference>
<dbReference type="InterPro" id="IPR013087">
    <property type="entry name" value="Znf_C2H2_type"/>
</dbReference>
<dbReference type="Pfam" id="PF11917">
    <property type="entry name" value="DUF3435"/>
    <property type="match status" value="1"/>
</dbReference>
<feature type="domain" description="C2H2-type" evidence="7">
    <location>
        <begin position="360"/>
        <end position="388"/>
    </location>
</feature>
<dbReference type="SMART" id="SM00355">
    <property type="entry name" value="ZnF_C2H2"/>
    <property type="match status" value="5"/>
</dbReference>
<keyword evidence="2" id="KW-0677">Repeat</keyword>
<accession>A0A194VK37</accession>
<dbReference type="PROSITE" id="PS50157">
    <property type="entry name" value="ZINC_FINGER_C2H2_2"/>
    <property type="match status" value="2"/>
</dbReference>
<dbReference type="PANTHER" id="PTHR24379:SF123">
    <property type="entry name" value="ZINC FINGER AND BTB DOMAIN CONTAINING 17"/>
    <property type="match status" value="1"/>
</dbReference>
<dbReference type="InterPro" id="IPR021842">
    <property type="entry name" value="DUF3435"/>
</dbReference>
<organism evidence="8 9">
    <name type="scientific">Cytospora mali</name>
    <name type="common">Apple Valsa canker fungus</name>
    <name type="synonym">Valsa mali</name>
    <dbReference type="NCBI Taxonomy" id="578113"/>
    <lineage>
        <taxon>Eukaryota</taxon>
        <taxon>Fungi</taxon>
        <taxon>Dikarya</taxon>
        <taxon>Ascomycota</taxon>
        <taxon>Pezizomycotina</taxon>
        <taxon>Sordariomycetes</taxon>
        <taxon>Sordariomycetidae</taxon>
        <taxon>Diaporthales</taxon>
        <taxon>Cytosporaceae</taxon>
        <taxon>Cytospora</taxon>
    </lineage>
</organism>
<feature type="region of interest" description="Disordered" evidence="6">
    <location>
        <begin position="239"/>
        <end position="261"/>
    </location>
</feature>
<keyword evidence="3 5" id="KW-0863">Zinc-finger</keyword>
<protein>
    <submittedName>
        <fullName evidence="8">Zinc finger Y-chromosomal protein</fullName>
    </submittedName>
</protein>
<dbReference type="OrthoDB" id="5243844at2759"/>
<dbReference type="GO" id="GO:0008270">
    <property type="term" value="F:zinc ion binding"/>
    <property type="evidence" value="ECO:0007669"/>
    <property type="project" value="UniProtKB-KW"/>
</dbReference>
<dbReference type="PROSITE" id="PS00028">
    <property type="entry name" value="ZINC_FINGER_C2H2_1"/>
    <property type="match status" value="1"/>
</dbReference>
<dbReference type="EMBL" id="KN796132">
    <property type="protein sequence ID" value="KUI64362.1"/>
    <property type="molecule type" value="Genomic_DNA"/>
</dbReference>
<proteinExistence type="predicted"/>
<dbReference type="SUPFAM" id="SSF57667">
    <property type="entry name" value="beta-beta-alpha zinc fingers"/>
    <property type="match status" value="1"/>
</dbReference>
<keyword evidence="1" id="KW-0479">Metal-binding</keyword>
<reference evidence="8" key="1">
    <citation type="submission" date="2014-12" db="EMBL/GenBank/DDBJ databases">
        <title>Genome Sequence of Valsa Canker Pathogens Uncovers a Specific Adaption of Colonization on Woody Bark.</title>
        <authorList>
            <person name="Yin Z."/>
            <person name="Liu H."/>
            <person name="Gao X."/>
            <person name="Li Z."/>
            <person name="Song N."/>
            <person name="Ke X."/>
            <person name="Dai Q."/>
            <person name="Wu Y."/>
            <person name="Sun Y."/>
            <person name="Xu J.-R."/>
            <person name="Kang Z.K."/>
            <person name="Wang L."/>
            <person name="Huang L."/>
        </authorList>
    </citation>
    <scope>NUCLEOTIDE SEQUENCE [LARGE SCALE GENOMIC DNA]</scope>
    <source>
        <strain evidence="8">03-8</strain>
    </source>
</reference>
<evidence type="ECO:0000256" key="5">
    <source>
        <dbReference type="PROSITE-ProRule" id="PRU00042"/>
    </source>
</evidence>
<dbReference type="AlphaFoldDB" id="A0A194VK37"/>
<dbReference type="InterPro" id="IPR036236">
    <property type="entry name" value="Znf_C2H2_sf"/>
</dbReference>
<sequence length="485" mass="55179">MTLMPTPLLDPTYTLAVKAIVYNAFHAGYYTIDEMLSRPWVDSTGEHPIVLEWKKELLEQRVFEMSCSTFRLYFRRLCLVAGLEKPHRPYFLRIGAGANFEDKGMPSSLKYRILSHTEKVHNQRYQSTRVRQDMQGAAFGLLAGDNGQLFKHLEYAWKGFHPLAPIYMIKKQAQQIELRQDTIALRRRTVTLRKSNATSIEIRSHTRLLRVHIKRLEELAILSRREPYFRDIARSRQLGLQHPQPEQKEAQDSWEDEDHYTGTSVHSGLNISALLQAWAPATVFNADVEARSLAAMAWLVDYLTGNLVNIFRPEKVTSPITLQLPAGMEAMCLICGKAFRRRADMTRHSLKHVARLSGAFSCPQCGHVTSSPSEFSNHAEQAHGKQYTPYFTTESARKIPCAICHRNIGAGSILDHFNSTHAAESRSGDERLTCTACPDERDLDVDTWLAHLVSSHGVRSAEQCPFCNLVFMPRAIPVHIRKSHF</sequence>
<feature type="domain" description="C2H2-type" evidence="7">
    <location>
        <begin position="330"/>
        <end position="357"/>
    </location>
</feature>
<evidence type="ECO:0000313" key="9">
    <source>
        <dbReference type="Proteomes" id="UP000078559"/>
    </source>
</evidence>